<accession>A0A154PDE5</accession>
<sequence length="50" mass="5421">MISVYGENILRSGRRKGAQKLAYVPKINAAVHTFCDCKERGTLLPGTGSL</sequence>
<gene>
    <name evidence="1" type="ORF">WN55_00571</name>
</gene>
<protein>
    <submittedName>
        <fullName evidence="1">Uncharacterized protein</fullName>
    </submittedName>
</protein>
<dbReference type="AlphaFoldDB" id="A0A154PDE5"/>
<keyword evidence="2" id="KW-1185">Reference proteome</keyword>
<dbReference type="EMBL" id="KQ434878">
    <property type="protein sequence ID" value="KZC09925.1"/>
    <property type="molecule type" value="Genomic_DNA"/>
</dbReference>
<organism evidence="1 2">
    <name type="scientific">Dufourea novaeangliae</name>
    <name type="common">Sweat bee</name>
    <dbReference type="NCBI Taxonomy" id="178035"/>
    <lineage>
        <taxon>Eukaryota</taxon>
        <taxon>Metazoa</taxon>
        <taxon>Ecdysozoa</taxon>
        <taxon>Arthropoda</taxon>
        <taxon>Hexapoda</taxon>
        <taxon>Insecta</taxon>
        <taxon>Pterygota</taxon>
        <taxon>Neoptera</taxon>
        <taxon>Endopterygota</taxon>
        <taxon>Hymenoptera</taxon>
        <taxon>Apocrita</taxon>
        <taxon>Aculeata</taxon>
        <taxon>Apoidea</taxon>
        <taxon>Anthophila</taxon>
        <taxon>Halictidae</taxon>
        <taxon>Rophitinae</taxon>
        <taxon>Dufourea</taxon>
    </lineage>
</organism>
<proteinExistence type="predicted"/>
<name>A0A154PDE5_DUFNO</name>
<reference evidence="1 2" key="1">
    <citation type="submission" date="2015-07" db="EMBL/GenBank/DDBJ databases">
        <title>The genome of Dufourea novaeangliae.</title>
        <authorList>
            <person name="Pan H."/>
            <person name="Kapheim K."/>
        </authorList>
    </citation>
    <scope>NUCLEOTIDE SEQUENCE [LARGE SCALE GENOMIC DNA]</scope>
    <source>
        <strain evidence="1">0120121106</strain>
        <tissue evidence="1">Whole body</tissue>
    </source>
</reference>
<evidence type="ECO:0000313" key="2">
    <source>
        <dbReference type="Proteomes" id="UP000076502"/>
    </source>
</evidence>
<dbReference type="Proteomes" id="UP000076502">
    <property type="component" value="Unassembled WGS sequence"/>
</dbReference>
<evidence type="ECO:0000313" key="1">
    <source>
        <dbReference type="EMBL" id="KZC09925.1"/>
    </source>
</evidence>